<dbReference type="EMBL" id="FPAZ01000009">
    <property type="protein sequence ID" value="SFT78070.1"/>
    <property type="molecule type" value="Genomic_DNA"/>
</dbReference>
<reference evidence="6 7" key="1">
    <citation type="submission" date="2016-10" db="EMBL/GenBank/DDBJ databases">
        <authorList>
            <person name="Varghese N."/>
            <person name="Submissions S."/>
        </authorList>
    </citation>
    <scope>NUCLEOTIDE SEQUENCE [LARGE SCALE GENOMIC DNA]</scope>
    <source>
        <strain evidence="6 7">CGMCC 1.8499</strain>
    </source>
</reference>
<accession>A0ABY1GIE0</accession>
<evidence type="ECO:0000256" key="3">
    <source>
        <dbReference type="ARBA" id="ARBA00022692"/>
    </source>
</evidence>
<name>A0ABY1GIE0_9GAMM</name>
<comment type="subcellular location">
    <subcellularLocation>
        <location evidence="1">Membrane</location>
        <topology evidence="1">Single-pass membrane protein</topology>
    </subcellularLocation>
</comment>
<evidence type="ECO:0000256" key="5">
    <source>
        <dbReference type="ARBA" id="ARBA00023136"/>
    </source>
</evidence>
<evidence type="ECO:0000256" key="1">
    <source>
        <dbReference type="ARBA" id="ARBA00004167"/>
    </source>
</evidence>
<evidence type="ECO:0000313" key="6">
    <source>
        <dbReference type="EMBL" id="SFT78070.1"/>
    </source>
</evidence>
<dbReference type="InterPro" id="IPR002416">
    <property type="entry name" value="T2SS_protein-GspH"/>
</dbReference>
<evidence type="ECO:0000313" key="7">
    <source>
        <dbReference type="Proteomes" id="UP000183805"/>
    </source>
</evidence>
<sequence length="143" mass="16700">MMFHSKQAGFTLIELLIVLVLIGLASAFVLPDMWKQFDQTKYYSEKNQLAESIKFAKYYSVYKGETLELRFYENHLEIVKQNSVKADPETQENTEQVETLKRVDFSSLKFEDQKVLVNVSTYFDVITVKFKGKDKAEHEVLEV</sequence>
<dbReference type="InterPro" id="IPR045584">
    <property type="entry name" value="Pilin-like"/>
</dbReference>
<dbReference type="NCBIfam" id="TIGR02532">
    <property type="entry name" value="IV_pilin_GFxxxE"/>
    <property type="match status" value="1"/>
</dbReference>
<dbReference type="InterPro" id="IPR012902">
    <property type="entry name" value="N_methyl_site"/>
</dbReference>
<dbReference type="PROSITE" id="PS00409">
    <property type="entry name" value="PROKAR_NTER_METHYL"/>
    <property type="match status" value="1"/>
</dbReference>
<dbReference type="Pfam" id="PF07963">
    <property type="entry name" value="N_methyl"/>
    <property type="match status" value="1"/>
</dbReference>
<evidence type="ECO:0000256" key="2">
    <source>
        <dbReference type="ARBA" id="ARBA00022481"/>
    </source>
</evidence>
<comment type="caution">
    <text evidence="6">The sequence shown here is derived from an EMBL/GenBank/DDBJ whole genome shotgun (WGS) entry which is preliminary data.</text>
</comment>
<protein>
    <submittedName>
        <fullName evidence="6">Prepilin-type N-terminal cleavage/methylation domain-containing protein</fullName>
    </submittedName>
</protein>
<dbReference type="PRINTS" id="PR00885">
    <property type="entry name" value="BCTERIALGSPH"/>
</dbReference>
<dbReference type="RefSeq" id="WP_074989235.1">
    <property type="nucleotide sequence ID" value="NZ_FPAZ01000009.1"/>
</dbReference>
<keyword evidence="4" id="KW-1133">Transmembrane helix</keyword>
<dbReference type="SUPFAM" id="SSF54523">
    <property type="entry name" value="Pili subunits"/>
    <property type="match status" value="1"/>
</dbReference>
<keyword evidence="7" id="KW-1185">Reference proteome</keyword>
<proteinExistence type="predicted"/>
<keyword evidence="2" id="KW-0488">Methylation</keyword>
<keyword evidence="3" id="KW-0812">Transmembrane</keyword>
<evidence type="ECO:0000256" key="4">
    <source>
        <dbReference type="ARBA" id="ARBA00022989"/>
    </source>
</evidence>
<dbReference type="Proteomes" id="UP000183805">
    <property type="component" value="Unassembled WGS sequence"/>
</dbReference>
<dbReference type="Gene3D" id="3.30.700.10">
    <property type="entry name" value="Glycoprotein, Type 4 Pilin"/>
    <property type="match status" value="1"/>
</dbReference>
<organism evidence="6 7">
    <name type="scientific">Pseudoalteromonas lipolytica</name>
    <dbReference type="NCBI Taxonomy" id="570156"/>
    <lineage>
        <taxon>Bacteria</taxon>
        <taxon>Pseudomonadati</taxon>
        <taxon>Pseudomonadota</taxon>
        <taxon>Gammaproteobacteria</taxon>
        <taxon>Alteromonadales</taxon>
        <taxon>Pseudoalteromonadaceae</taxon>
        <taxon>Pseudoalteromonas</taxon>
    </lineage>
</organism>
<gene>
    <name evidence="6" type="ORF">SAMN04487854_109178</name>
</gene>
<keyword evidence="5" id="KW-0472">Membrane</keyword>